<keyword evidence="4" id="KW-0378">Hydrolase</keyword>
<protein>
    <recommendedName>
        <fullName evidence="8">Serine carboxypeptidase</fullName>
    </recommendedName>
</protein>
<keyword evidence="7" id="KW-1185">Reference proteome</keyword>
<evidence type="ECO:0000256" key="4">
    <source>
        <dbReference type="ARBA" id="ARBA00022801"/>
    </source>
</evidence>
<sequence length="579" mass="64271">MGTDTEESEYSHFAFTQTSLTFIRFPGMVESKYHLSTLSGVFAIENSGRWNATGAAGLDKSSRVGHSSTRDLIITVTIVMRNLLSALVPASFVLRPLQHSFETPNALPFTQIPFNVDQPVNVPPGYPAGHPNQATRFELTANRTALYCGQPGDVSSSGYAHFTSNVARRHDPDNAPLLFYSVVDQVAQANSFRLAALVHVGENGDVEATPSPYSWTEHINLLAIDHPVGVGFSYGNLSSLRNSSERAACDVDDFLQVFWRKYPRLVKNQFMINSGSYGGTFIPHGVNTIYERNQPAMAGEVMMVNDWSDYQTKMRWFHESNCNPDDDGNMFFNDTVCTDMVRTIPLCLDAIQFAYEQPSTKNRYDVTEACLGLLLAWETSDKYPYDIREDCPGGCELDLTYTDKFMNSDRIKNITGVPESVKFKALEADAINTPFTLNGDFVQPVYRLLGPSIDAGLQVGLTHYSVSLDVRRLYPCVSGYNGMKDGVCPWRSTVAWVRSSPAPLLQSTDAELLPFAQMKLLDTKYQIAFRDADEVPYPGVGTIRQAGPGGGNYTFVKVRDAGHMVILLQPALLQHMMKK</sequence>
<accession>A0ABR3IR16</accession>
<dbReference type="PRINTS" id="PR00724">
    <property type="entry name" value="CRBOXYPTASEC"/>
</dbReference>
<dbReference type="SUPFAM" id="SSF53474">
    <property type="entry name" value="alpha/beta-Hydrolases"/>
    <property type="match status" value="1"/>
</dbReference>
<evidence type="ECO:0000313" key="7">
    <source>
        <dbReference type="Proteomes" id="UP001556367"/>
    </source>
</evidence>
<keyword evidence="2" id="KW-0121">Carboxypeptidase</keyword>
<dbReference type="EMBL" id="JASNQZ010000017">
    <property type="protein sequence ID" value="KAL0945728.1"/>
    <property type="molecule type" value="Genomic_DNA"/>
</dbReference>
<dbReference type="Gene3D" id="3.40.50.1820">
    <property type="entry name" value="alpha/beta hydrolase"/>
    <property type="match status" value="1"/>
</dbReference>
<evidence type="ECO:0000256" key="5">
    <source>
        <dbReference type="ARBA" id="ARBA00023180"/>
    </source>
</evidence>
<keyword evidence="3" id="KW-0645">Protease</keyword>
<dbReference type="InterPro" id="IPR001563">
    <property type="entry name" value="Peptidase_S10"/>
</dbReference>
<evidence type="ECO:0000256" key="1">
    <source>
        <dbReference type="ARBA" id="ARBA00009431"/>
    </source>
</evidence>
<reference evidence="7" key="1">
    <citation type="submission" date="2024-06" db="EMBL/GenBank/DDBJ databases">
        <title>Multi-omics analyses provide insights into the biosynthesis of the anticancer antibiotic pleurotin in Hohenbuehelia grisea.</title>
        <authorList>
            <person name="Weaver J.A."/>
            <person name="Alberti F."/>
        </authorList>
    </citation>
    <scope>NUCLEOTIDE SEQUENCE [LARGE SCALE GENOMIC DNA]</scope>
    <source>
        <strain evidence="7">T-177</strain>
    </source>
</reference>
<dbReference type="Gene3D" id="1.10.287.410">
    <property type="match status" value="1"/>
</dbReference>
<dbReference type="PANTHER" id="PTHR11802">
    <property type="entry name" value="SERINE PROTEASE FAMILY S10 SERINE CARBOXYPEPTIDASE"/>
    <property type="match status" value="1"/>
</dbReference>
<proteinExistence type="inferred from homology"/>
<evidence type="ECO:0000256" key="3">
    <source>
        <dbReference type="ARBA" id="ARBA00022670"/>
    </source>
</evidence>
<comment type="similarity">
    <text evidence="1">Belongs to the peptidase S10 family.</text>
</comment>
<dbReference type="Proteomes" id="UP001556367">
    <property type="component" value="Unassembled WGS sequence"/>
</dbReference>
<keyword evidence="5" id="KW-0325">Glycoprotein</keyword>
<evidence type="ECO:0000256" key="2">
    <source>
        <dbReference type="ARBA" id="ARBA00022645"/>
    </source>
</evidence>
<evidence type="ECO:0008006" key="8">
    <source>
        <dbReference type="Google" id="ProtNLM"/>
    </source>
</evidence>
<dbReference type="InterPro" id="IPR029058">
    <property type="entry name" value="AB_hydrolase_fold"/>
</dbReference>
<gene>
    <name evidence="6" type="ORF">HGRIS_014875</name>
</gene>
<dbReference type="Pfam" id="PF00450">
    <property type="entry name" value="Peptidase_S10"/>
    <property type="match status" value="1"/>
</dbReference>
<organism evidence="6 7">
    <name type="scientific">Hohenbuehelia grisea</name>
    <dbReference type="NCBI Taxonomy" id="104357"/>
    <lineage>
        <taxon>Eukaryota</taxon>
        <taxon>Fungi</taxon>
        <taxon>Dikarya</taxon>
        <taxon>Basidiomycota</taxon>
        <taxon>Agaricomycotina</taxon>
        <taxon>Agaricomycetes</taxon>
        <taxon>Agaricomycetidae</taxon>
        <taxon>Agaricales</taxon>
        <taxon>Pleurotineae</taxon>
        <taxon>Pleurotaceae</taxon>
        <taxon>Hohenbuehelia</taxon>
    </lineage>
</organism>
<evidence type="ECO:0000313" key="6">
    <source>
        <dbReference type="EMBL" id="KAL0945728.1"/>
    </source>
</evidence>
<comment type="caution">
    <text evidence="6">The sequence shown here is derived from an EMBL/GenBank/DDBJ whole genome shotgun (WGS) entry which is preliminary data.</text>
</comment>
<dbReference type="PANTHER" id="PTHR11802:SF201">
    <property type="entry name" value="CARBOXYPEPTIDASE"/>
    <property type="match status" value="1"/>
</dbReference>
<name>A0ABR3IR16_9AGAR</name>